<feature type="transmembrane region" description="Helical" evidence="1">
    <location>
        <begin position="20"/>
        <end position="42"/>
    </location>
</feature>
<dbReference type="Proteomes" id="UP000772434">
    <property type="component" value="Unassembled WGS sequence"/>
</dbReference>
<feature type="transmembrane region" description="Helical" evidence="1">
    <location>
        <begin position="100"/>
        <end position="119"/>
    </location>
</feature>
<keyword evidence="3" id="KW-1185">Reference proteome</keyword>
<organism evidence="2 3">
    <name type="scientific">Rhodocollybia butyracea</name>
    <dbReference type="NCBI Taxonomy" id="206335"/>
    <lineage>
        <taxon>Eukaryota</taxon>
        <taxon>Fungi</taxon>
        <taxon>Dikarya</taxon>
        <taxon>Basidiomycota</taxon>
        <taxon>Agaricomycotina</taxon>
        <taxon>Agaricomycetes</taxon>
        <taxon>Agaricomycetidae</taxon>
        <taxon>Agaricales</taxon>
        <taxon>Marasmiineae</taxon>
        <taxon>Omphalotaceae</taxon>
        <taxon>Rhodocollybia</taxon>
    </lineage>
</organism>
<dbReference type="AlphaFoldDB" id="A0A9P5PM20"/>
<accession>A0A9P5PM20</accession>
<feature type="transmembrane region" description="Helical" evidence="1">
    <location>
        <begin position="63"/>
        <end position="88"/>
    </location>
</feature>
<keyword evidence="1" id="KW-0472">Membrane</keyword>
<sequence length="120" mass="13595">QFMIPQSNSVSHPCIPPPRPLYPCYFSSSPSHMLVFTVALFWREVLACAMCATRMDGPRRRMIIGLSVGFCLSVSLFPSFLLYLYFLLFEAHPVVHFVRFSSSSFFCSLISLTAVLSLFI</sequence>
<proteinExistence type="predicted"/>
<feature type="non-terminal residue" evidence="2">
    <location>
        <position position="1"/>
    </location>
</feature>
<keyword evidence="1" id="KW-0812">Transmembrane</keyword>
<name>A0A9P5PM20_9AGAR</name>
<evidence type="ECO:0000313" key="3">
    <source>
        <dbReference type="Proteomes" id="UP000772434"/>
    </source>
</evidence>
<comment type="caution">
    <text evidence="2">The sequence shown here is derived from an EMBL/GenBank/DDBJ whole genome shotgun (WGS) entry which is preliminary data.</text>
</comment>
<evidence type="ECO:0000256" key="1">
    <source>
        <dbReference type="SAM" id="Phobius"/>
    </source>
</evidence>
<gene>
    <name evidence="2" type="ORF">BDP27DRAFT_1331679</name>
</gene>
<keyword evidence="1" id="KW-1133">Transmembrane helix</keyword>
<reference evidence="2" key="1">
    <citation type="submission" date="2020-11" db="EMBL/GenBank/DDBJ databases">
        <authorList>
            <consortium name="DOE Joint Genome Institute"/>
            <person name="Ahrendt S."/>
            <person name="Riley R."/>
            <person name="Andreopoulos W."/>
            <person name="Labutti K."/>
            <person name="Pangilinan J."/>
            <person name="Ruiz-Duenas F.J."/>
            <person name="Barrasa J.M."/>
            <person name="Sanchez-Garcia M."/>
            <person name="Camarero S."/>
            <person name="Miyauchi S."/>
            <person name="Serrano A."/>
            <person name="Linde D."/>
            <person name="Babiker R."/>
            <person name="Drula E."/>
            <person name="Ayuso-Fernandez I."/>
            <person name="Pacheco R."/>
            <person name="Padilla G."/>
            <person name="Ferreira P."/>
            <person name="Barriuso J."/>
            <person name="Kellner H."/>
            <person name="Castanera R."/>
            <person name="Alfaro M."/>
            <person name="Ramirez L."/>
            <person name="Pisabarro A.G."/>
            <person name="Kuo A."/>
            <person name="Tritt A."/>
            <person name="Lipzen A."/>
            <person name="He G."/>
            <person name="Yan M."/>
            <person name="Ng V."/>
            <person name="Cullen D."/>
            <person name="Martin F."/>
            <person name="Rosso M.-N."/>
            <person name="Henrissat B."/>
            <person name="Hibbett D."/>
            <person name="Martinez A.T."/>
            <person name="Grigoriev I.V."/>
        </authorList>
    </citation>
    <scope>NUCLEOTIDE SEQUENCE</scope>
    <source>
        <strain evidence="2">AH 40177</strain>
    </source>
</reference>
<evidence type="ECO:0000313" key="2">
    <source>
        <dbReference type="EMBL" id="KAF9065724.1"/>
    </source>
</evidence>
<dbReference type="EMBL" id="JADNRY010000099">
    <property type="protein sequence ID" value="KAF9065724.1"/>
    <property type="molecule type" value="Genomic_DNA"/>
</dbReference>
<protein>
    <submittedName>
        <fullName evidence="2">Uncharacterized protein</fullName>
    </submittedName>
</protein>